<dbReference type="VEuPathDB" id="FungiDB:BD410DRAFT_560506"/>
<reference evidence="1 2" key="1">
    <citation type="submission" date="2018-06" db="EMBL/GenBank/DDBJ databases">
        <title>A transcriptomic atlas of mushroom development highlights an independent origin of complex multicellularity.</title>
        <authorList>
            <consortium name="DOE Joint Genome Institute"/>
            <person name="Krizsan K."/>
            <person name="Almasi E."/>
            <person name="Merenyi Z."/>
            <person name="Sahu N."/>
            <person name="Viragh M."/>
            <person name="Koszo T."/>
            <person name="Mondo S."/>
            <person name="Kiss B."/>
            <person name="Balint B."/>
            <person name="Kues U."/>
            <person name="Barry K."/>
            <person name="Hegedus J.C."/>
            <person name="Henrissat B."/>
            <person name="Johnson J."/>
            <person name="Lipzen A."/>
            <person name="Ohm R."/>
            <person name="Nagy I."/>
            <person name="Pangilinan J."/>
            <person name="Yan J."/>
            <person name="Xiong Y."/>
            <person name="Grigoriev I.V."/>
            <person name="Hibbett D.S."/>
            <person name="Nagy L.G."/>
        </authorList>
    </citation>
    <scope>NUCLEOTIDE SEQUENCE [LARGE SCALE GENOMIC DNA]</scope>
    <source>
        <strain evidence="1 2">SZMC22713</strain>
    </source>
</reference>
<organism evidence="1 2">
    <name type="scientific">Rickenella mellea</name>
    <dbReference type="NCBI Taxonomy" id="50990"/>
    <lineage>
        <taxon>Eukaryota</taxon>
        <taxon>Fungi</taxon>
        <taxon>Dikarya</taxon>
        <taxon>Basidiomycota</taxon>
        <taxon>Agaricomycotina</taxon>
        <taxon>Agaricomycetes</taxon>
        <taxon>Hymenochaetales</taxon>
        <taxon>Rickenellaceae</taxon>
        <taxon>Rickenella</taxon>
    </lineage>
</organism>
<protein>
    <submittedName>
        <fullName evidence="1">Uncharacterized protein</fullName>
    </submittedName>
</protein>
<gene>
    <name evidence="1" type="ORF">BD410DRAFT_560506</name>
</gene>
<keyword evidence="2" id="KW-1185">Reference proteome</keyword>
<evidence type="ECO:0000313" key="1">
    <source>
        <dbReference type="EMBL" id="TDL25998.1"/>
    </source>
</evidence>
<dbReference type="EMBL" id="ML170162">
    <property type="protein sequence ID" value="TDL25998.1"/>
    <property type="molecule type" value="Genomic_DNA"/>
</dbReference>
<accession>A0A4Y7QFL5</accession>
<sequence>MSALSVLSFLMHISFGKELRPIRPPAFHICSIGLLGLTKLSFVLWSYSSLSHKTASSCRKYGLVVTSLSSCATLLLNDKLNTISSAVPARRFLEYNKGRCFR</sequence>
<proteinExistence type="predicted"/>
<dbReference type="Proteomes" id="UP000294933">
    <property type="component" value="Unassembled WGS sequence"/>
</dbReference>
<dbReference type="AlphaFoldDB" id="A0A4Y7QFL5"/>
<evidence type="ECO:0000313" key="2">
    <source>
        <dbReference type="Proteomes" id="UP000294933"/>
    </source>
</evidence>
<name>A0A4Y7QFL5_9AGAM</name>